<keyword evidence="2" id="KW-1185">Reference proteome</keyword>
<sequence>MWVSHVGCPSHQAAPVACRLIGKQVFAPFSTESEMYSPEERDTAMVPADGYYFGVGGFAAREVAELLVSRNFNLIRCGLIRGPRDGLSLPPWLPSLVGL</sequence>
<evidence type="ECO:0000313" key="1">
    <source>
        <dbReference type="EMBL" id="GMH17736.1"/>
    </source>
</evidence>
<dbReference type="EMBL" id="BSYO01000018">
    <property type="protein sequence ID" value="GMH17736.1"/>
    <property type="molecule type" value="Genomic_DNA"/>
</dbReference>
<protein>
    <submittedName>
        <fullName evidence="1">Uncharacterized protein</fullName>
    </submittedName>
</protein>
<name>A0AAD3SXC2_NEPGR</name>
<dbReference type="AlphaFoldDB" id="A0AAD3SXC2"/>
<comment type="caution">
    <text evidence="1">The sequence shown here is derived from an EMBL/GenBank/DDBJ whole genome shotgun (WGS) entry which is preliminary data.</text>
</comment>
<organism evidence="1 2">
    <name type="scientific">Nepenthes gracilis</name>
    <name type="common">Slender pitcher plant</name>
    <dbReference type="NCBI Taxonomy" id="150966"/>
    <lineage>
        <taxon>Eukaryota</taxon>
        <taxon>Viridiplantae</taxon>
        <taxon>Streptophyta</taxon>
        <taxon>Embryophyta</taxon>
        <taxon>Tracheophyta</taxon>
        <taxon>Spermatophyta</taxon>
        <taxon>Magnoliopsida</taxon>
        <taxon>eudicotyledons</taxon>
        <taxon>Gunneridae</taxon>
        <taxon>Pentapetalae</taxon>
        <taxon>Caryophyllales</taxon>
        <taxon>Nepenthaceae</taxon>
        <taxon>Nepenthes</taxon>
    </lineage>
</organism>
<evidence type="ECO:0000313" key="2">
    <source>
        <dbReference type="Proteomes" id="UP001279734"/>
    </source>
</evidence>
<dbReference type="Proteomes" id="UP001279734">
    <property type="component" value="Unassembled WGS sequence"/>
</dbReference>
<gene>
    <name evidence="1" type="ORF">Nepgr_019577</name>
</gene>
<reference evidence="1" key="1">
    <citation type="submission" date="2023-05" db="EMBL/GenBank/DDBJ databases">
        <title>Nepenthes gracilis genome sequencing.</title>
        <authorList>
            <person name="Fukushima K."/>
        </authorList>
    </citation>
    <scope>NUCLEOTIDE SEQUENCE</scope>
    <source>
        <strain evidence="1">SING2019-196</strain>
    </source>
</reference>
<accession>A0AAD3SXC2</accession>
<proteinExistence type="predicted"/>